<evidence type="ECO:0000313" key="2">
    <source>
        <dbReference type="Proteomes" id="UP001139488"/>
    </source>
</evidence>
<dbReference type="EMBL" id="JAJNNZ010000009">
    <property type="protein sequence ID" value="MCJ2377592.1"/>
    <property type="molecule type" value="Genomic_DNA"/>
</dbReference>
<name>A0A9X2AZB7_9VIBR</name>
<comment type="caution">
    <text evidence="1">The sequence shown here is derived from an EMBL/GenBank/DDBJ whole genome shotgun (WGS) entry which is preliminary data.</text>
</comment>
<dbReference type="Proteomes" id="UP001139488">
    <property type="component" value="Unassembled WGS sequence"/>
</dbReference>
<organism evidence="1 2">
    <name type="scientific">Vibrio gelatinilyticus</name>
    <dbReference type="NCBI Taxonomy" id="2893468"/>
    <lineage>
        <taxon>Bacteria</taxon>
        <taxon>Pseudomonadati</taxon>
        <taxon>Pseudomonadota</taxon>
        <taxon>Gammaproteobacteria</taxon>
        <taxon>Vibrionales</taxon>
        <taxon>Vibrionaceae</taxon>
        <taxon>Vibrio</taxon>
    </lineage>
</organism>
<protein>
    <submittedName>
        <fullName evidence="1">Uncharacterized protein</fullName>
    </submittedName>
</protein>
<reference evidence="1" key="1">
    <citation type="submission" date="2021-11" db="EMBL/GenBank/DDBJ databases">
        <title>Vibrio ZSDE26 sp. nov. and Vibrio ZSDZ34 sp. nov., isolated from coastal seawater in Qingdao.</title>
        <authorList>
            <person name="Zhang P."/>
        </authorList>
    </citation>
    <scope>NUCLEOTIDE SEQUENCE</scope>
    <source>
        <strain evidence="1">ZSDZ34</strain>
    </source>
</reference>
<dbReference type="RefSeq" id="WP_244357744.1">
    <property type="nucleotide sequence ID" value="NZ_JAJNNZ010000009.1"/>
</dbReference>
<keyword evidence="2" id="KW-1185">Reference proteome</keyword>
<sequence length="47" mass="5528">MKSLDQFTDDCFWSKGLEAILMNAVDLSKYTQLSKLRHFTMIMLSLR</sequence>
<dbReference type="AlphaFoldDB" id="A0A9X2AZB7"/>
<evidence type="ECO:0000313" key="1">
    <source>
        <dbReference type="EMBL" id="MCJ2377592.1"/>
    </source>
</evidence>
<gene>
    <name evidence="1" type="ORF">LNL84_12190</name>
</gene>
<accession>A0A9X2AZB7</accession>
<proteinExistence type="predicted"/>